<name>F4XMR6_9CYAN</name>
<feature type="compositionally biased region" description="Basic and acidic residues" evidence="1">
    <location>
        <begin position="14"/>
        <end position="27"/>
    </location>
</feature>
<organism evidence="2 3">
    <name type="scientific">Moorena producens 3L</name>
    <dbReference type="NCBI Taxonomy" id="489825"/>
    <lineage>
        <taxon>Bacteria</taxon>
        <taxon>Bacillati</taxon>
        <taxon>Cyanobacteriota</taxon>
        <taxon>Cyanophyceae</taxon>
        <taxon>Coleofasciculales</taxon>
        <taxon>Coleofasciculaceae</taxon>
        <taxon>Moorena</taxon>
    </lineage>
</organism>
<reference evidence="3" key="1">
    <citation type="journal article" date="2011" name="Proc. Natl. Acad. Sci. U.S.A.">
        <title>Genomic insights into the physiology and ecology of the marine filamentous cyanobacterium Lyngbya majuscula.</title>
        <authorList>
            <person name="Jones A.C."/>
            <person name="Monroe E.A."/>
            <person name="Podell S."/>
            <person name="Hess W.R."/>
            <person name="Klages S."/>
            <person name="Esquenazi E."/>
            <person name="Niessen S."/>
            <person name="Hoover H."/>
            <person name="Rothmann M."/>
            <person name="Lasken R.S."/>
            <person name="Yates J.R.III."/>
            <person name="Reinhardt R."/>
            <person name="Kube M."/>
            <person name="Burkart M.D."/>
            <person name="Allen E.E."/>
            <person name="Dorrestein P.C."/>
            <person name="Gerwick W.H."/>
            <person name="Gerwick L."/>
        </authorList>
    </citation>
    <scope>NUCLEOTIDE SEQUENCE [LARGE SCALE GENOMIC DNA]</scope>
    <source>
        <strain evidence="3">3L</strain>
    </source>
</reference>
<dbReference type="EMBL" id="GL890840">
    <property type="protein sequence ID" value="EGJ33975.1"/>
    <property type="molecule type" value="Genomic_DNA"/>
</dbReference>
<gene>
    <name evidence="2" type="ORF">LYNGBM3L_20460</name>
</gene>
<proteinExistence type="predicted"/>
<sequence>MISREVSQSGKITRLKEETEEKGKVSNREVSYSSSTSLTIFMRNPNTENSATKRAQIKVTSALLDLKKHKRQKVDTYLAL</sequence>
<evidence type="ECO:0000313" key="3">
    <source>
        <dbReference type="Proteomes" id="UP000003959"/>
    </source>
</evidence>
<dbReference type="HOGENOM" id="CLU_2585829_0_0_3"/>
<evidence type="ECO:0000256" key="1">
    <source>
        <dbReference type="SAM" id="MobiDB-lite"/>
    </source>
</evidence>
<feature type="compositionally biased region" description="Polar residues" evidence="1">
    <location>
        <begin position="1"/>
        <end position="11"/>
    </location>
</feature>
<dbReference type="AlphaFoldDB" id="F4XMR6"/>
<dbReference type="Proteomes" id="UP000003959">
    <property type="component" value="Unassembled WGS sequence"/>
</dbReference>
<feature type="region of interest" description="Disordered" evidence="1">
    <location>
        <begin position="1"/>
        <end position="29"/>
    </location>
</feature>
<accession>F4XMR6</accession>
<protein>
    <submittedName>
        <fullName evidence="2">Uncharacterized protein</fullName>
    </submittedName>
</protein>
<keyword evidence="3" id="KW-1185">Reference proteome</keyword>
<evidence type="ECO:0000313" key="2">
    <source>
        <dbReference type="EMBL" id="EGJ33975.1"/>
    </source>
</evidence>